<dbReference type="Proteomes" id="UP000829291">
    <property type="component" value="Chromosome 1"/>
</dbReference>
<accession>A0ABM3FF26</accession>
<evidence type="ECO:0000259" key="2">
    <source>
        <dbReference type="Pfam" id="PF25298"/>
    </source>
</evidence>
<proteinExistence type="predicted"/>
<organism evidence="3 4">
    <name type="scientific">Neodiprion lecontei</name>
    <name type="common">Redheaded pine sawfly</name>
    <dbReference type="NCBI Taxonomy" id="441921"/>
    <lineage>
        <taxon>Eukaryota</taxon>
        <taxon>Metazoa</taxon>
        <taxon>Ecdysozoa</taxon>
        <taxon>Arthropoda</taxon>
        <taxon>Hexapoda</taxon>
        <taxon>Insecta</taxon>
        <taxon>Pterygota</taxon>
        <taxon>Neoptera</taxon>
        <taxon>Endopterygota</taxon>
        <taxon>Hymenoptera</taxon>
        <taxon>Tenthredinoidea</taxon>
        <taxon>Diprionidae</taxon>
        <taxon>Diprioninae</taxon>
        <taxon>Neodiprion</taxon>
    </lineage>
</organism>
<protein>
    <submittedName>
        <fullName evidence="4">Uncharacterized protein LOC124292781</fullName>
    </submittedName>
</protein>
<sequence length="413" mass="44762">MSDDNTETSAQAATRLCKGCKKDVKSPICCYKCLGYFHPSCAQATKVTKANGRPAARCKFCTAQAAATYSTPAAPFSVDTAGTVTPLPEVGTPASLLVPPTGSPSLETLLAAIEASSKQSLAINAKLDKLVTLPDKVGELSTKVKGLEENSHSRARESAELLAKIDGLTLLPAKLESLTSKFDQLSISTTEMFSSLTAKVEDLTNKNALLSTRIDNLEDTSKSQAAEITRLVTSNTELKLCNTNLTDRLASLERNSLNSDLIISAVPELEGEDLLATFGALTTQLSVDVPPTDVLEIGRIKSTLDSNKPRLILCKLRSVQCRNRLLAAKRAKGPIYANQLGLPHDQPRTPIFINEHLPPTLSKFLGKVRAYAKERGYRFIWTRNGLVYVKRDASSDHILIKSEADLQLLSHRT</sequence>
<reference evidence="4" key="1">
    <citation type="submission" date="2025-08" db="UniProtKB">
        <authorList>
            <consortium name="RefSeq"/>
        </authorList>
    </citation>
    <scope>IDENTIFICATION</scope>
    <source>
        <tissue evidence="4">Thorax and Abdomen</tissue>
    </source>
</reference>
<feature type="coiled-coil region" evidence="1">
    <location>
        <begin position="200"/>
        <end position="255"/>
    </location>
</feature>
<dbReference type="Pfam" id="PF25298">
    <property type="entry name" value="Baculo_FP_2nd"/>
    <property type="match status" value="1"/>
</dbReference>
<evidence type="ECO:0000313" key="3">
    <source>
        <dbReference type="Proteomes" id="UP000829291"/>
    </source>
</evidence>
<name>A0ABM3FF26_NEOLC</name>
<dbReference type="GeneID" id="124292781"/>
<keyword evidence="1" id="KW-0175">Coiled coil</keyword>
<feature type="domain" description="FP protein C-terminal" evidence="2">
    <location>
        <begin position="362"/>
        <end position="408"/>
    </location>
</feature>
<dbReference type="RefSeq" id="XP_046586622.1">
    <property type="nucleotide sequence ID" value="XM_046730666.1"/>
</dbReference>
<evidence type="ECO:0000313" key="4">
    <source>
        <dbReference type="RefSeq" id="XP_046586622.1"/>
    </source>
</evidence>
<evidence type="ECO:0000256" key="1">
    <source>
        <dbReference type="SAM" id="Coils"/>
    </source>
</evidence>
<gene>
    <name evidence="4" type="primary">LOC124292781</name>
</gene>
<dbReference type="InterPro" id="IPR057251">
    <property type="entry name" value="FP_C"/>
</dbReference>
<keyword evidence="3" id="KW-1185">Reference proteome</keyword>